<evidence type="ECO:0000256" key="1">
    <source>
        <dbReference type="SAM" id="MobiDB-lite"/>
    </source>
</evidence>
<gene>
    <name evidence="2" type="ORF">NP554_22355</name>
</gene>
<sequence length="148" mass="16467">MIIDNASPTGAGQAPRRGTETIVPLDRRMGLQSAETSADPDPEFAQFYDEFMKWIASTTPSPGGIQGYLKQYANAGGELPYKTTQKQMDVLTQVMVRMKEQGLEESATYKEIRVALVSVASTGMFVKEFMQEVFKPSEDDDSRENIGW</sequence>
<proteinExistence type="predicted"/>
<comment type="caution">
    <text evidence="2">The sequence shown here is derived from an EMBL/GenBank/DDBJ whole genome shotgun (WGS) entry which is preliminary data.</text>
</comment>
<dbReference type="Proteomes" id="UP001150728">
    <property type="component" value="Unassembled WGS sequence"/>
</dbReference>
<reference evidence="2" key="1">
    <citation type="submission" date="2022-07" db="EMBL/GenBank/DDBJ databases">
        <title>Multi-strain Analysis of Pseudomonas putida Reveals Metabolic and Genetic Diversity.</title>
        <authorList>
            <person name="Monk J.M."/>
        </authorList>
    </citation>
    <scope>NUCLEOTIDE SEQUENCE</scope>
    <source>
        <strain evidence="2">17633</strain>
    </source>
</reference>
<protein>
    <submittedName>
        <fullName evidence="2">Uncharacterized protein</fullName>
    </submittedName>
</protein>
<feature type="compositionally biased region" description="Polar residues" evidence="1">
    <location>
        <begin position="1"/>
        <end position="10"/>
    </location>
</feature>
<dbReference type="EMBL" id="JANIAM010000021">
    <property type="protein sequence ID" value="MDD2114527.1"/>
    <property type="molecule type" value="Genomic_DNA"/>
</dbReference>
<evidence type="ECO:0000313" key="2">
    <source>
        <dbReference type="EMBL" id="MDD2114527.1"/>
    </source>
</evidence>
<name>A0A9X4DDH3_9PSED</name>
<feature type="region of interest" description="Disordered" evidence="1">
    <location>
        <begin position="1"/>
        <end position="20"/>
    </location>
</feature>
<dbReference type="RefSeq" id="WP_137164396.1">
    <property type="nucleotide sequence ID" value="NZ_CP128558.1"/>
</dbReference>
<accession>A0A9X4DDH3</accession>
<dbReference type="AlphaFoldDB" id="A0A9X4DDH3"/>
<organism evidence="2 3">
    <name type="scientific">Pseudomonas asiatica</name>
    <dbReference type="NCBI Taxonomy" id="2219225"/>
    <lineage>
        <taxon>Bacteria</taxon>
        <taxon>Pseudomonadati</taxon>
        <taxon>Pseudomonadota</taxon>
        <taxon>Gammaproteobacteria</taxon>
        <taxon>Pseudomonadales</taxon>
        <taxon>Pseudomonadaceae</taxon>
        <taxon>Pseudomonas</taxon>
    </lineage>
</organism>
<evidence type="ECO:0000313" key="3">
    <source>
        <dbReference type="Proteomes" id="UP001150728"/>
    </source>
</evidence>